<reference evidence="5 6" key="1">
    <citation type="submission" date="2011-05" db="EMBL/GenBank/DDBJ databases">
        <authorList>
            <person name="Muzny D."/>
            <person name="Qin X."/>
            <person name="Deng J."/>
            <person name="Jiang H."/>
            <person name="Liu Y."/>
            <person name="Qu J."/>
            <person name="Song X.-Z."/>
            <person name="Zhang L."/>
            <person name="Thornton R."/>
            <person name="Coyle M."/>
            <person name="Francisco L."/>
            <person name="Jackson L."/>
            <person name="Javaid M."/>
            <person name="Korchina V."/>
            <person name="Kovar C."/>
            <person name="Mata R."/>
            <person name="Mathew T."/>
            <person name="Ngo R."/>
            <person name="Nguyen L."/>
            <person name="Nguyen N."/>
            <person name="Okwuonu G."/>
            <person name="Ongeri F."/>
            <person name="Pham C."/>
            <person name="Simmons D."/>
            <person name="Wilczek-Boney K."/>
            <person name="Hale W."/>
            <person name="Jakkamsetti A."/>
            <person name="Pham P."/>
            <person name="Ruth R."/>
            <person name="San Lucas F."/>
            <person name="Warren J."/>
            <person name="Zhang J."/>
            <person name="Zhao Z."/>
            <person name="Zhou C."/>
            <person name="Zhu D."/>
            <person name="Lee S."/>
            <person name="Bess C."/>
            <person name="Blankenburg K."/>
            <person name="Forbes L."/>
            <person name="Fu Q."/>
            <person name="Gubbala S."/>
            <person name="Hirani K."/>
            <person name="Jayaseelan J.C."/>
            <person name="Lara F."/>
            <person name="Munidasa M."/>
            <person name="Palculict T."/>
            <person name="Patil S."/>
            <person name="Pu L.-L."/>
            <person name="Saada N."/>
            <person name="Tang L."/>
            <person name="Weissenberger G."/>
            <person name="Zhu Y."/>
            <person name="Hemphill L."/>
            <person name="Shang Y."/>
            <person name="Youmans B."/>
            <person name="Ayvaz T."/>
            <person name="Ross M."/>
            <person name="Santibanez J."/>
            <person name="Aqrawi P."/>
            <person name="Gross S."/>
            <person name="Joshi V."/>
            <person name="Fowler G."/>
            <person name="Nazareth L."/>
            <person name="Reid J."/>
            <person name="Worley K."/>
            <person name="Petrosino J."/>
            <person name="Highlander S."/>
            <person name="Gibbs R."/>
        </authorList>
    </citation>
    <scope>NUCLEOTIDE SEQUENCE [LARGE SCALE GENOMIC DNA]</scope>
    <source>
        <strain evidence="5 6">871</strain>
    </source>
</reference>
<proteinExistence type="predicted"/>
<keyword evidence="2" id="KW-0238">DNA-binding</keyword>
<dbReference type="PATRIC" id="fig|1032488.3.peg.2225"/>
<dbReference type="PANTHER" id="PTHR30579:SF3">
    <property type="entry name" value="TRANSCRIPTIONAL REGULATORY PROTEIN"/>
    <property type="match status" value="1"/>
</dbReference>
<gene>
    <name evidence="5" type="primary">lysR2</name>
    <name evidence="5" type="ORF">HMPREF9371_2355</name>
</gene>
<feature type="domain" description="LysR substrate-binding" evidence="4">
    <location>
        <begin position="25"/>
        <end position="124"/>
    </location>
</feature>
<protein>
    <submittedName>
        <fullName evidence="5">LysR family transcriptional regulator</fullName>
    </submittedName>
</protein>
<dbReference type="Gene3D" id="3.40.190.290">
    <property type="match status" value="1"/>
</dbReference>
<name>G4CL64_9NEIS</name>
<keyword evidence="1" id="KW-0805">Transcription regulation</keyword>
<evidence type="ECO:0000313" key="5">
    <source>
        <dbReference type="EMBL" id="EGY51427.1"/>
    </source>
</evidence>
<evidence type="ECO:0000256" key="3">
    <source>
        <dbReference type="ARBA" id="ARBA00023163"/>
    </source>
</evidence>
<dbReference type="PANTHER" id="PTHR30579">
    <property type="entry name" value="TRANSCRIPTIONAL REGULATOR"/>
    <property type="match status" value="1"/>
</dbReference>
<comment type="caution">
    <text evidence="5">The sequence shown here is derived from an EMBL/GenBank/DDBJ whole genome shotgun (WGS) entry which is preliminary data.</text>
</comment>
<evidence type="ECO:0000256" key="2">
    <source>
        <dbReference type="ARBA" id="ARBA00023125"/>
    </source>
</evidence>
<organism evidence="5 6">
    <name type="scientific">Neisseria shayeganii 871</name>
    <dbReference type="NCBI Taxonomy" id="1032488"/>
    <lineage>
        <taxon>Bacteria</taxon>
        <taxon>Pseudomonadati</taxon>
        <taxon>Pseudomonadota</taxon>
        <taxon>Betaproteobacteria</taxon>
        <taxon>Neisseriales</taxon>
        <taxon>Neisseriaceae</taxon>
        <taxon>Neisseria</taxon>
    </lineage>
</organism>
<accession>G4CL64</accession>
<sequence length="132" mass="14545">KGLSLRFGFYGERGYLRRTAPGDWQFLTLSTGNRLSLWAQERIGSRPVALACNDFTLIQQAARAGLGIGFLPEDSVQPQDGLHAVAVNDAAPEMLEQTLYLVMHEDVRRSPAVRAVADFLVETLARDEEAAD</sequence>
<dbReference type="InterPro" id="IPR005119">
    <property type="entry name" value="LysR_subst-bd"/>
</dbReference>
<keyword evidence="6" id="KW-1185">Reference proteome</keyword>
<dbReference type="Proteomes" id="UP000003019">
    <property type="component" value="Unassembled WGS sequence"/>
</dbReference>
<dbReference type="SUPFAM" id="SSF53850">
    <property type="entry name" value="Periplasmic binding protein-like II"/>
    <property type="match status" value="1"/>
</dbReference>
<feature type="non-terminal residue" evidence="5">
    <location>
        <position position="1"/>
    </location>
</feature>
<dbReference type="HOGENOM" id="CLU_1911075_0_0_4"/>
<dbReference type="InterPro" id="IPR050176">
    <property type="entry name" value="LTTR"/>
</dbReference>
<dbReference type="EMBL" id="AGAY01000080">
    <property type="protein sequence ID" value="EGY51427.1"/>
    <property type="molecule type" value="Genomic_DNA"/>
</dbReference>
<dbReference type="GO" id="GO:0003700">
    <property type="term" value="F:DNA-binding transcription factor activity"/>
    <property type="evidence" value="ECO:0007669"/>
    <property type="project" value="TreeGrafter"/>
</dbReference>
<dbReference type="CDD" id="cd05466">
    <property type="entry name" value="PBP2_LTTR_substrate"/>
    <property type="match status" value="1"/>
</dbReference>
<dbReference type="RefSeq" id="WP_009120040.1">
    <property type="nucleotide sequence ID" value="NZ_JH164926.1"/>
</dbReference>
<dbReference type="AlphaFoldDB" id="G4CL64"/>
<evidence type="ECO:0000313" key="6">
    <source>
        <dbReference type="Proteomes" id="UP000003019"/>
    </source>
</evidence>
<keyword evidence="3" id="KW-0804">Transcription</keyword>
<dbReference type="GO" id="GO:0003677">
    <property type="term" value="F:DNA binding"/>
    <property type="evidence" value="ECO:0007669"/>
    <property type="project" value="UniProtKB-KW"/>
</dbReference>
<dbReference type="Pfam" id="PF03466">
    <property type="entry name" value="LysR_substrate"/>
    <property type="match status" value="1"/>
</dbReference>
<evidence type="ECO:0000256" key="1">
    <source>
        <dbReference type="ARBA" id="ARBA00023015"/>
    </source>
</evidence>
<evidence type="ECO:0000259" key="4">
    <source>
        <dbReference type="Pfam" id="PF03466"/>
    </source>
</evidence>